<dbReference type="RefSeq" id="WP_166020946.1">
    <property type="nucleotide sequence ID" value="NZ_JBEZNA010000049.1"/>
</dbReference>
<name>A0ABV3ETH6_9ACTN</name>
<proteinExistence type="inferred from homology"/>
<sequence>MILPDAREDGLPPPVPWDGDEPYAPIGLPLVDLLDRVLGAGVVVSGDLVLAIADVPLVRVSLHALLSSVSARVPSPWADSGPL</sequence>
<dbReference type="EMBL" id="JBEZNA010000049">
    <property type="protein sequence ID" value="MEU9579517.1"/>
    <property type="molecule type" value="Genomic_DNA"/>
</dbReference>
<dbReference type="InterPro" id="IPR050530">
    <property type="entry name" value="GvpA"/>
</dbReference>
<evidence type="ECO:0000256" key="2">
    <source>
        <dbReference type="ARBA" id="ARBA00035108"/>
    </source>
</evidence>
<keyword evidence="1" id="KW-0304">Gas vesicle</keyword>
<dbReference type="Pfam" id="PF00741">
    <property type="entry name" value="Gas_vesicle"/>
    <property type="match status" value="1"/>
</dbReference>
<comment type="similarity">
    <text evidence="3">Belongs to the gas vesicle GvpA family.</text>
</comment>
<dbReference type="PANTHER" id="PTHR35344">
    <property type="entry name" value="GAS VESICLE STRUCTURAL PROTEIN 2-RELATED"/>
    <property type="match status" value="1"/>
</dbReference>
<accession>A0ABV3ETH6</accession>
<evidence type="ECO:0000256" key="3">
    <source>
        <dbReference type="ARBA" id="ARBA00035646"/>
    </source>
</evidence>
<evidence type="ECO:0000256" key="1">
    <source>
        <dbReference type="ARBA" id="ARBA00022987"/>
    </source>
</evidence>
<evidence type="ECO:0000313" key="4">
    <source>
        <dbReference type="EMBL" id="MEU9579517.1"/>
    </source>
</evidence>
<dbReference type="Proteomes" id="UP001551584">
    <property type="component" value="Unassembled WGS sequence"/>
</dbReference>
<dbReference type="InterPro" id="IPR000638">
    <property type="entry name" value="Gas-vesicle_GvpA-like"/>
</dbReference>
<gene>
    <name evidence="4" type="ORF">AB0D95_19970</name>
</gene>
<keyword evidence="5" id="KW-1185">Reference proteome</keyword>
<protein>
    <submittedName>
        <fullName evidence="4">Gas vesicle protein</fullName>
    </submittedName>
</protein>
<dbReference type="PANTHER" id="PTHR35344:SF4">
    <property type="entry name" value="GAS VESICLE PROTEIN A1"/>
    <property type="match status" value="1"/>
</dbReference>
<reference evidence="4 5" key="1">
    <citation type="submission" date="2024-06" db="EMBL/GenBank/DDBJ databases">
        <title>The Natural Products Discovery Center: Release of the First 8490 Sequenced Strains for Exploring Actinobacteria Biosynthetic Diversity.</title>
        <authorList>
            <person name="Kalkreuter E."/>
            <person name="Kautsar S.A."/>
            <person name="Yang D."/>
            <person name="Bader C.D."/>
            <person name="Teijaro C.N."/>
            <person name="Fluegel L."/>
            <person name="Davis C.M."/>
            <person name="Simpson J.R."/>
            <person name="Lauterbach L."/>
            <person name="Steele A.D."/>
            <person name="Gui C."/>
            <person name="Meng S."/>
            <person name="Li G."/>
            <person name="Viehrig K."/>
            <person name="Ye F."/>
            <person name="Su P."/>
            <person name="Kiefer A.F."/>
            <person name="Nichols A."/>
            <person name="Cepeda A.J."/>
            <person name="Yan W."/>
            <person name="Fan B."/>
            <person name="Jiang Y."/>
            <person name="Adhikari A."/>
            <person name="Zheng C.-J."/>
            <person name="Schuster L."/>
            <person name="Cowan T.M."/>
            <person name="Smanski M.J."/>
            <person name="Chevrette M.G."/>
            <person name="De Carvalho L.P.S."/>
            <person name="Shen B."/>
        </authorList>
    </citation>
    <scope>NUCLEOTIDE SEQUENCE [LARGE SCALE GENOMIC DNA]</scope>
    <source>
        <strain evidence="4 5">NPDC048117</strain>
    </source>
</reference>
<organism evidence="4 5">
    <name type="scientific">Streptomyces chilikensis</name>
    <dbReference type="NCBI Taxonomy" id="1194079"/>
    <lineage>
        <taxon>Bacteria</taxon>
        <taxon>Bacillati</taxon>
        <taxon>Actinomycetota</taxon>
        <taxon>Actinomycetes</taxon>
        <taxon>Kitasatosporales</taxon>
        <taxon>Streptomycetaceae</taxon>
        <taxon>Streptomyces</taxon>
    </lineage>
</organism>
<comment type="subcellular location">
    <subcellularLocation>
        <location evidence="2">Gas vesicle</location>
    </subcellularLocation>
</comment>
<evidence type="ECO:0000313" key="5">
    <source>
        <dbReference type="Proteomes" id="UP001551584"/>
    </source>
</evidence>
<comment type="caution">
    <text evidence="4">The sequence shown here is derived from an EMBL/GenBank/DDBJ whole genome shotgun (WGS) entry which is preliminary data.</text>
</comment>